<evidence type="ECO:0000256" key="1">
    <source>
        <dbReference type="SAM" id="MobiDB-lite"/>
    </source>
</evidence>
<evidence type="ECO:0000313" key="3">
    <source>
        <dbReference type="EMBL" id="PKI78349.1"/>
    </source>
</evidence>
<dbReference type="AlphaFoldDB" id="A0A2I0LCE5"/>
<name>A0A2I0LCE5_PUNGR</name>
<feature type="compositionally biased region" description="Basic and acidic residues" evidence="1">
    <location>
        <begin position="130"/>
        <end position="143"/>
    </location>
</feature>
<comment type="caution">
    <text evidence="3">The sequence shown here is derived from an EMBL/GenBank/DDBJ whole genome shotgun (WGS) entry which is preliminary data.</text>
</comment>
<evidence type="ECO:0000313" key="4">
    <source>
        <dbReference type="Proteomes" id="UP000233551"/>
    </source>
</evidence>
<feature type="transmembrane region" description="Helical" evidence="2">
    <location>
        <begin position="96"/>
        <end position="116"/>
    </location>
</feature>
<accession>A0A2I0LCE5</accession>
<proteinExistence type="predicted"/>
<sequence>MANSIMACLVHGNKRESKFPFQAGSVPTFLSAKLKSRKIPQPQPPLDSAAAAIAAVAATRPPPSNLWPTSLGRSRHEETRSRLIMLKSHRQSFSCLSLFFFHCVVASIVVVVPCLCRLFHRQNRGKPALEREKSRLARSRDRTLGLGWRGQCEPTRGAHGPRGSRSHG</sequence>
<keyword evidence="2" id="KW-0812">Transmembrane</keyword>
<reference evidence="3 4" key="1">
    <citation type="submission" date="2017-11" db="EMBL/GenBank/DDBJ databases">
        <title>De-novo sequencing of pomegranate (Punica granatum L.) genome.</title>
        <authorList>
            <person name="Akparov Z."/>
            <person name="Amiraslanov A."/>
            <person name="Hajiyeva S."/>
            <person name="Abbasov M."/>
            <person name="Kaur K."/>
            <person name="Hamwieh A."/>
            <person name="Solovyev V."/>
            <person name="Salamov A."/>
            <person name="Braich B."/>
            <person name="Kosarev P."/>
            <person name="Mahmoud A."/>
            <person name="Hajiyev E."/>
            <person name="Babayeva S."/>
            <person name="Izzatullayeva V."/>
            <person name="Mammadov A."/>
            <person name="Mammadov A."/>
            <person name="Sharifova S."/>
            <person name="Ojaghi J."/>
            <person name="Eynullazada K."/>
            <person name="Bayramov B."/>
            <person name="Abdulazimova A."/>
            <person name="Shahmuradov I."/>
        </authorList>
    </citation>
    <scope>NUCLEOTIDE SEQUENCE [LARGE SCALE GENOMIC DNA]</scope>
    <source>
        <strain evidence="4">cv. AG2017</strain>
        <tissue evidence="3">Leaf</tissue>
    </source>
</reference>
<dbReference type="Proteomes" id="UP000233551">
    <property type="component" value="Unassembled WGS sequence"/>
</dbReference>
<feature type="region of interest" description="Disordered" evidence="1">
    <location>
        <begin position="130"/>
        <end position="168"/>
    </location>
</feature>
<keyword evidence="2" id="KW-1133">Transmembrane helix</keyword>
<gene>
    <name evidence="3" type="ORF">CRG98_001292</name>
</gene>
<protein>
    <submittedName>
        <fullName evidence="3">Uncharacterized protein</fullName>
    </submittedName>
</protein>
<organism evidence="3 4">
    <name type="scientific">Punica granatum</name>
    <name type="common">Pomegranate</name>
    <dbReference type="NCBI Taxonomy" id="22663"/>
    <lineage>
        <taxon>Eukaryota</taxon>
        <taxon>Viridiplantae</taxon>
        <taxon>Streptophyta</taxon>
        <taxon>Embryophyta</taxon>
        <taxon>Tracheophyta</taxon>
        <taxon>Spermatophyta</taxon>
        <taxon>Magnoliopsida</taxon>
        <taxon>eudicotyledons</taxon>
        <taxon>Gunneridae</taxon>
        <taxon>Pentapetalae</taxon>
        <taxon>rosids</taxon>
        <taxon>malvids</taxon>
        <taxon>Myrtales</taxon>
        <taxon>Lythraceae</taxon>
        <taxon>Punica</taxon>
    </lineage>
</organism>
<keyword evidence="4" id="KW-1185">Reference proteome</keyword>
<keyword evidence="2" id="KW-0472">Membrane</keyword>
<evidence type="ECO:0000256" key="2">
    <source>
        <dbReference type="SAM" id="Phobius"/>
    </source>
</evidence>
<dbReference type="EMBL" id="PGOL01000055">
    <property type="protein sequence ID" value="PKI78349.1"/>
    <property type="molecule type" value="Genomic_DNA"/>
</dbReference>